<protein>
    <submittedName>
        <fullName evidence="1">DUF3977 family protein</fullName>
    </submittedName>
</protein>
<dbReference type="AlphaFoldDB" id="A0A398AWG3"/>
<reference evidence="1 2" key="1">
    <citation type="submission" date="2018-08" db="EMBL/GenBank/DDBJ databases">
        <title>Bacillus jemisoniae sp. nov., Bacillus chryseoplanitiae sp. nov., Bacillus resnikiae sp. nov., and Bacillus frankliniae sp. nov., isolated from Viking spacecraft and associated surfaces.</title>
        <authorList>
            <person name="Seuylemezian A."/>
            <person name="Vaishampayan P."/>
        </authorList>
    </citation>
    <scope>NUCLEOTIDE SEQUENCE [LARGE SCALE GENOMIC DNA]</scope>
    <source>
        <strain evidence="1 2">JJ-247</strain>
    </source>
</reference>
<organism evidence="1 2">
    <name type="scientific">Mesobacillus zeae</name>
    <dbReference type="NCBI Taxonomy" id="1917180"/>
    <lineage>
        <taxon>Bacteria</taxon>
        <taxon>Bacillati</taxon>
        <taxon>Bacillota</taxon>
        <taxon>Bacilli</taxon>
        <taxon>Bacillales</taxon>
        <taxon>Bacillaceae</taxon>
        <taxon>Mesobacillus</taxon>
    </lineage>
</organism>
<dbReference type="Proteomes" id="UP000265816">
    <property type="component" value="Unassembled WGS sequence"/>
</dbReference>
<comment type="caution">
    <text evidence="1">The sequence shown here is derived from an EMBL/GenBank/DDBJ whole genome shotgun (WGS) entry which is preliminary data.</text>
</comment>
<dbReference type="OrthoDB" id="2925496at2"/>
<dbReference type="EMBL" id="QWVT01000045">
    <property type="protein sequence ID" value="RID81962.1"/>
    <property type="molecule type" value="Genomic_DNA"/>
</dbReference>
<accession>A0A398AWG3</accession>
<evidence type="ECO:0000313" key="2">
    <source>
        <dbReference type="Proteomes" id="UP000265816"/>
    </source>
</evidence>
<keyword evidence="2" id="KW-1185">Reference proteome</keyword>
<gene>
    <name evidence="1" type="ORF">D1970_20565</name>
</gene>
<proteinExistence type="predicted"/>
<evidence type="ECO:0000313" key="1">
    <source>
        <dbReference type="EMBL" id="RID81962.1"/>
    </source>
</evidence>
<sequence length="78" mass="9385">MKFIEFGIGNKWIIRTEIELSNGQEVEEKGIVRPIHFHSIYIRIWIRRTVLIFDSKQGFKRMKKSRNEFKFIIGIVSM</sequence>
<dbReference type="Pfam" id="PF13122">
    <property type="entry name" value="DUF3977"/>
    <property type="match status" value="1"/>
</dbReference>
<name>A0A398AWG3_9BACI</name>
<dbReference type="RefSeq" id="WP_119114722.1">
    <property type="nucleotide sequence ID" value="NZ_CBCSEO010000020.1"/>
</dbReference>
<dbReference type="InterPro" id="IPR025009">
    <property type="entry name" value="DUF3977"/>
</dbReference>